<keyword evidence="5" id="KW-0249">Electron transport</keyword>
<evidence type="ECO:0000313" key="14">
    <source>
        <dbReference type="Proteomes" id="UP000229370"/>
    </source>
</evidence>
<dbReference type="InterPro" id="IPR012187">
    <property type="entry name" value="Disulphide_bond_form_BdbC"/>
</dbReference>
<keyword evidence="3" id="KW-0813">Transport</keyword>
<keyword evidence="11" id="KW-0676">Redox-active center</keyword>
<reference evidence="14" key="1">
    <citation type="submission" date="2017-09" db="EMBL/GenBank/DDBJ databases">
        <title>Depth-based differentiation of microbial function through sediment-hosted aquifers and enrichment of novel symbionts in the deep terrestrial subsurface.</title>
        <authorList>
            <person name="Probst A.J."/>
            <person name="Ladd B."/>
            <person name="Jarett J.K."/>
            <person name="Geller-Mcgrath D.E."/>
            <person name="Sieber C.M.K."/>
            <person name="Emerson J.B."/>
            <person name="Anantharaman K."/>
            <person name="Thomas B.C."/>
            <person name="Malmstrom R."/>
            <person name="Stieglmeier M."/>
            <person name="Klingl A."/>
            <person name="Woyke T."/>
            <person name="Ryan C.M."/>
            <person name="Banfield J.F."/>
        </authorList>
    </citation>
    <scope>NUCLEOTIDE SEQUENCE [LARGE SCALE GENOMIC DNA]</scope>
</reference>
<dbReference type="Pfam" id="PF02600">
    <property type="entry name" value="DsbB"/>
    <property type="match status" value="1"/>
</dbReference>
<evidence type="ECO:0000256" key="9">
    <source>
        <dbReference type="ARBA" id="ARBA00023157"/>
    </source>
</evidence>
<protein>
    <submittedName>
        <fullName evidence="13">Disulfide bond formation protein B</fullName>
    </submittedName>
</protein>
<evidence type="ECO:0000256" key="7">
    <source>
        <dbReference type="ARBA" id="ARBA00023002"/>
    </source>
</evidence>
<keyword evidence="7" id="KW-0560">Oxidoreductase</keyword>
<accession>A0A2M8GNW0</accession>
<organism evidence="13 14">
    <name type="scientific">Candidatus Roizmanbacteria bacterium CG_4_8_14_3_um_filter_36_10</name>
    <dbReference type="NCBI Taxonomy" id="1974834"/>
    <lineage>
        <taxon>Bacteria</taxon>
        <taxon>Candidatus Roizmaniibacteriota</taxon>
    </lineage>
</organism>
<keyword evidence="6 12" id="KW-1133">Transmembrane helix</keyword>
<evidence type="ECO:0000256" key="11">
    <source>
        <dbReference type="ARBA" id="ARBA00023284"/>
    </source>
</evidence>
<evidence type="ECO:0000313" key="13">
    <source>
        <dbReference type="EMBL" id="PJC82247.1"/>
    </source>
</evidence>
<feature type="transmembrane region" description="Helical" evidence="12">
    <location>
        <begin position="12"/>
        <end position="33"/>
    </location>
</feature>
<keyword evidence="4 12" id="KW-0812">Transmembrane</keyword>
<feature type="transmembrane region" description="Helical" evidence="12">
    <location>
        <begin position="45"/>
        <end position="64"/>
    </location>
</feature>
<name>A0A2M8GNW0_9BACT</name>
<feature type="transmembrane region" description="Helical" evidence="12">
    <location>
        <begin position="147"/>
        <end position="171"/>
    </location>
</feature>
<dbReference type="GO" id="GO:0016020">
    <property type="term" value="C:membrane"/>
    <property type="evidence" value="ECO:0007669"/>
    <property type="project" value="UniProtKB-SubCell"/>
</dbReference>
<evidence type="ECO:0000256" key="8">
    <source>
        <dbReference type="ARBA" id="ARBA00023136"/>
    </source>
</evidence>
<dbReference type="AlphaFoldDB" id="A0A2M8GNW0"/>
<comment type="caution">
    <text evidence="13">The sequence shown here is derived from an EMBL/GenBank/DDBJ whole genome shotgun (WGS) entry which is preliminary data.</text>
</comment>
<keyword evidence="10" id="KW-0143">Chaperone</keyword>
<evidence type="ECO:0000256" key="5">
    <source>
        <dbReference type="ARBA" id="ARBA00022982"/>
    </source>
</evidence>
<evidence type="ECO:0000256" key="3">
    <source>
        <dbReference type="ARBA" id="ARBA00022448"/>
    </source>
</evidence>
<comment type="subcellular location">
    <subcellularLocation>
        <location evidence="1">Membrane</location>
        <topology evidence="1">Multi-pass membrane protein</topology>
    </subcellularLocation>
</comment>
<evidence type="ECO:0000256" key="2">
    <source>
        <dbReference type="ARBA" id="ARBA00007602"/>
    </source>
</evidence>
<evidence type="ECO:0000256" key="12">
    <source>
        <dbReference type="SAM" id="Phobius"/>
    </source>
</evidence>
<dbReference type="InterPro" id="IPR003752">
    <property type="entry name" value="DiS_bond_form_DsbB/BdbC"/>
</dbReference>
<evidence type="ECO:0000256" key="1">
    <source>
        <dbReference type="ARBA" id="ARBA00004141"/>
    </source>
</evidence>
<dbReference type="Proteomes" id="UP000229370">
    <property type="component" value="Unassembled WGS sequence"/>
</dbReference>
<dbReference type="PANTHER" id="PTHR43469:SF1">
    <property type="entry name" value="SPBETA PROPHAGE-DERIVED DISULFIDE BOND FORMATION PROTEIN B"/>
    <property type="match status" value="1"/>
</dbReference>
<dbReference type="Gene3D" id="1.20.1550.10">
    <property type="entry name" value="DsbB-like"/>
    <property type="match status" value="1"/>
</dbReference>
<keyword evidence="8 12" id="KW-0472">Membrane</keyword>
<feature type="transmembrane region" description="Helical" evidence="12">
    <location>
        <begin position="101"/>
        <end position="120"/>
    </location>
</feature>
<dbReference type="EMBL" id="PFQK01000013">
    <property type="protein sequence ID" value="PJC82247.1"/>
    <property type="molecule type" value="Genomic_DNA"/>
</dbReference>
<comment type="similarity">
    <text evidence="2">Belongs to the DsbB family. BdbC subfamily.</text>
</comment>
<evidence type="ECO:0000256" key="6">
    <source>
        <dbReference type="ARBA" id="ARBA00022989"/>
    </source>
</evidence>
<keyword evidence="9" id="KW-1015">Disulfide bond</keyword>
<evidence type="ECO:0000256" key="4">
    <source>
        <dbReference type="ARBA" id="ARBA00022692"/>
    </source>
</evidence>
<gene>
    <name evidence="13" type="ORF">CO007_00455</name>
</gene>
<dbReference type="GO" id="GO:0015035">
    <property type="term" value="F:protein-disulfide reductase activity"/>
    <property type="evidence" value="ECO:0007669"/>
    <property type="project" value="InterPro"/>
</dbReference>
<evidence type="ECO:0000256" key="10">
    <source>
        <dbReference type="ARBA" id="ARBA00023186"/>
    </source>
</evidence>
<dbReference type="InterPro" id="IPR023380">
    <property type="entry name" value="DsbB-like_sf"/>
</dbReference>
<dbReference type="GO" id="GO:0006457">
    <property type="term" value="P:protein folding"/>
    <property type="evidence" value="ECO:0007669"/>
    <property type="project" value="InterPro"/>
</dbReference>
<sequence>MTQIIIDLLATFTLVSNILMAVFFLTLIFRIKLPIKYKKILLKNNLWLVFLVSSTGFLGSLFLSEVAKLSPCILCWWQRIFMYPQPFLAATALYRREKSIVPYLLVLNIIGLLFSLYNYLIQVLPAAKLAACQIGGFVSCTANITYYFGYITFPLMAATGFLLNIIFLSYVKNPFRTK</sequence>
<proteinExistence type="inferred from homology"/>
<dbReference type="PANTHER" id="PTHR43469">
    <property type="entry name" value="DISULFIDE FORMATION PROTEIN-RELATED"/>
    <property type="match status" value="1"/>
</dbReference>
<dbReference type="SUPFAM" id="SSF158442">
    <property type="entry name" value="DsbB-like"/>
    <property type="match status" value="1"/>
</dbReference>